<dbReference type="InterPro" id="IPR051122">
    <property type="entry name" value="SDR_DHRS6-like"/>
</dbReference>
<organism evidence="3">
    <name type="scientific">Streptomyces sp. R21</name>
    <dbReference type="NCBI Taxonomy" id="3238627"/>
    <lineage>
        <taxon>Bacteria</taxon>
        <taxon>Bacillati</taxon>
        <taxon>Actinomycetota</taxon>
        <taxon>Actinomycetes</taxon>
        <taxon>Kitasatosporales</taxon>
        <taxon>Streptomycetaceae</taxon>
        <taxon>Streptomyces</taxon>
    </lineage>
</organism>
<sequence length="228" mass="23072">MRVVIMGGTSGIGLAAAERLTAAGAEVIVTGRDPEKLAAAKDRVAGAEQVDGASETDVAEFFERIGVIGHLVLAFSPGALGFGPLADVSLASIRGAFDGKLFPYLYAIQKADVTGSVTMISAATARAALPGSVALAAVNGAIERIVSPLAAELAPVRVNAVAPGAVDTAWWSFLPEEQRAAQFTAVAADLPAKRIGRPGDVANAIAYLIGADYVTGTVLPVDGGFTVA</sequence>
<dbReference type="SUPFAM" id="SSF51735">
    <property type="entry name" value="NAD(P)-binding Rossmann-fold domains"/>
    <property type="match status" value="1"/>
</dbReference>
<dbReference type="Gene3D" id="3.40.50.720">
    <property type="entry name" value="NAD(P)-binding Rossmann-like Domain"/>
    <property type="match status" value="1"/>
</dbReference>
<accession>A0AB39NXF9</accession>
<evidence type="ECO:0000256" key="1">
    <source>
        <dbReference type="ARBA" id="ARBA00006484"/>
    </source>
</evidence>
<dbReference type="EMBL" id="CP163435">
    <property type="protein sequence ID" value="XDQ23385.1"/>
    <property type="molecule type" value="Genomic_DNA"/>
</dbReference>
<dbReference type="InterPro" id="IPR002347">
    <property type="entry name" value="SDR_fam"/>
</dbReference>
<dbReference type="Pfam" id="PF13561">
    <property type="entry name" value="adh_short_C2"/>
    <property type="match status" value="1"/>
</dbReference>
<protein>
    <submittedName>
        <fullName evidence="3">SDR family oxidoreductase</fullName>
    </submittedName>
</protein>
<comment type="similarity">
    <text evidence="1">Belongs to the short-chain dehydrogenases/reductases (SDR) family.</text>
</comment>
<dbReference type="InterPro" id="IPR036291">
    <property type="entry name" value="NAD(P)-bd_dom_sf"/>
</dbReference>
<dbReference type="PANTHER" id="PTHR43477:SF1">
    <property type="entry name" value="DIHYDROANTICAPSIN 7-DEHYDROGENASE"/>
    <property type="match status" value="1"/>
</dbReference>
<dbReference type="PANTHER" id="PTHR43477">
    <property type="entry name" value="DIHYDROANTICAPSIN 7-DEHYDROGENASE"/>
    <property type="match status" value="1"/>
</dbReference>
<reference evidence="3" key="1">
    <citation type="submission" date="2024-07" db="EMBL/GenBank/DDBJ databases">
        <authorList>
            <person name="Yu S.T."/>
        </authorList>
    </citation>
    <scope>NUCLEOTIDE SEQUENCE</scope>
    <source>
        <strain evidence="3">R21</strain>
    </source>
</reference>
<proteinExistence type="inferred from homology"/>
<gene>
    <name evidence="3" type="ORF">AB5J56_01045</name>
</gene>
<dbReference type="GO" id="GO:0016491">
    <property type="term" value="F:oxidoreductase activity"/>
    <property type="evidence" value="ECO:0007669"/>
    <property type="project" value="UniProtKB-KW"/>
</dbReference>
<evidence type="ECO:0000256" key="2">
    <source>
        <dbReference type="ARBA" id="ARBA00023002"/>
    </source>
</evidence>
<name>A0AB39NXF9_9ACTN</name>
<keyword evidence="2" id="KW-0560">Oxidoreductase</keyword>
<dbReference type="AlphaFoldDB" id="A0AB39NXF9"/>
<dbReference type="RefSeq" id="WP_369229059.1">
    <property type="nucleotide sequence ID" value="NZ_CP163435.1"/>
</dbReference>
<dbReference type="PRINTS" id="PR00081">
    <property type="entry name" value="GDHRDH"/>
</dbReference>
<dbReference type="CDD" id="cd05233">
    <property type="entry name" value="SDR_c"/>
    <property type="match status" value="1"/>
</dbReference>
<evidence type="ECO:0000313" key="3">
    <source>
        <dbReference type="EMBL" id="XDQ23385.1"/>
    </source>
</evidence>